<gene>
    <name evidence="4" type="ORF">FFL34_01105</name>
</gene>
<dbReference type="InterPro" id="IPR027785">
    <property type="entry name" value="UvrD-like_helicase_C"/>
</dbReference>
<dbReference type="InterPro" id="IPR027417">
    <property type="entry name" value="P-loop_NTPase"/>
</dbReference>
<dbReference type="Gene3D" id="1.10.10.2220">
    <property type="match status" value="1"/>
</dbReference>
<dbReference type="GO" id="GO:0005524">
    <property type="term" value="F:ATP binding"/>
    <property type="evidence" value="ECO:0007669"/>
    <property type="project" value="UniProtKB-KW"/>
</dbReference>
<sequence>MLKENPYTLTELNLIGFLKADEIAKRIGTIPTSGYRIEACLKYVLHNSCFQSGHTYMVEEQLLEEATKALNHNAYGEDAISAEELENSIMNMDGKSIVMEDKCVYPSFLYHHEQNLAWKLSRMKSAQDGISTPYLEKQIDKYQKKHGIILASEQRKAIQELLTRQLLILTGGPGTGKTTVIRTMINIYEQLFSNHRIRLVAPTGKASRKLAEVTGKEASTIHRLIGYRQGEIPEYHQDNKLPCDLLIIDEMSMVDVSLANNLMQALNKNTKVLFVGDTDQLPSVGPGNVLRDMIQAGLPAIKLTEVFRQAQESQIIRNAHRVNQGKFIVFDKEKDDFYFLVQQYPKKIAELLVRGASRFHELGYDLSDILVLSPMRKGPVGTEILNGMLRDKLNPSGATKQEWTIGKNLFRLGDKVIQIKNNYDKQIFNGDMGVITGFRKTTDDDGNAIDVMVVDYFGKEIIYTKTETKELNLGYAITIHKAQGGEAPIVLIPATTSHYMMLARNLMYTAMTRAKEKMVVIGTEKALNTAVANNQIMKRNSRLAERINKYTNSYEPAQREDDIWEYGNV</sequence>
<dbReference type="Pfam" id="PF13538">
    <property type="entry name" value="UvrD_C_2"/>
    <property type="match status" value="1"/>
</dbReference>
<evidence type="ECO:0000313" key="4">
    <source>
        <dbReference type="EMBL" id="TMN20865.1"/>
    </source>
</evidence>
<dbReference type="GO" id="GO:0017116">
    <property type="term" value="F:single-stranded DNA helicase activity"/>
    <property type="evidence" value="ECO:0007669"/>
    <property type="project" value="TreeGrafter"/>
</dbReference>
<dbReference type="AlphaFoldDB" id="A0A5S3QG42"/>
<dbReference type="GO" id="GO:0006310">
    <property type="term" value="P:DNA recombination"/>
    <property type="evidence" value="ECO:0007669"/>
    <property type="project" value="InterPro"/>
</dbReference>
<comment type="caution">
    <text evidence="4">The sequence shown here is derived from an EMBL/GenBank/DDBJ whole genome shotgun (WGS) entry which is preliminary data.</text>
</comment>
<dbReference type="InterPro" id="IPR050534">
    <property type="entry name" value="Coronavir_polyprotein_1ab"/>
</dbReference>
<dbReference type="CDD" id="cd17933">
    <property type="entry name" value="DEXSc_RecD-like"/>
    <property type="match status" value="1"/>
</dbReference>
<proteinExistence type="predicted"/>
<feature type="domain" description="AAA+ ATPase" evidence="3">
    <location>
        <begin position="163"/>
        <end position="300"/>
    </location>
</feature>
<dbReference type="GO" id="GO:0043139">
    <property type="term" value="F:5'-3' DNA helicase activity"/>
    <property type="evidence" value="ECO:0007669"/>
    <property type="project" value="InterPro"/>
</dbReference>
<dbReference type="CDD" id="cd18809">
    <property type="entry name" value="SF1_C_RecD"/>
    <property type="match status" value="1"/>
</dbReference>
<dbReference type="SMART" id="SM00382">
    <property type="entry name" value="AAA"/>
    <property type="match status" value="1"/>
</dbReference>
<dbReference type="GO" id="GO:0009338">
    <property type="term" value="C:exodeoxyribonuclease V complex"/>
    <property type="evidence" value="ECO:0007669"/>
    <property type="project" value="TreeGrafter"/>
</dbReference>
<dbReference type="PANTHER" id="PTHR43788">
    <property type="entry name" value="DNA2/NAM7 HELICASE FAMILY MEMBER"/>
    <property type="match status" value="1"/>
</dbReference>
<evidence type="ECO:0000256" key="1">
    <source>
        <dbReference type="ARBA" id="ARBA00022741"/>
    </source>
</evidence>
<dbReference type="Gene3D" id="2.30.30.940">
    <property type="match status" value="1"/>
</dbReference>
<keyword evidence="1" id="KW-0547">Nucleotide-binding</keyword>
<evidence type="ECO:0000313" key="5">
    <source>
        <dbReference type="Proteomes" id="UP000306980"/>
    </source>
</evidence>
<dbReference type="NCBIfam" id="TIGR01448">
    <property type="entry name" value="recD_rel"/>
    <property type="match status" value="1"/>
</dbReference>
<dbReference type="Gene3D" id="3.40.50.300">
    <property type="entry name" value="P-loop containing nucleotide triphosphate hydrolases"/>
    <property type="match status" value="2"/>
</dbReference>
<organism evidence="4 5">
    <name type="scientific">Lentibacillus cibarius</name>
    <dbReference type="NCBI Taxonomy" id="2583219"/>
    <lineage>
        <taxon>Bacteria</taxon>
        <taxon>Bacillati</taxon>
        <taxon>Bacillota</taxon>
        <taxon>Bacilli</taxon>
        <taxon>Bacillales</taxon>
        <taxon>Bacillaceae</taxon>
        <taxon>Lentibacillus</taxon>
    </lineage>
</organism>
<dbReference type="InterPro" id="IPR029493">
    <property type="entry name" value="RecD2-like_HHH"/>
</dbReference>
<evidence type="ECO:0000259" key="3">
    <source>
        <dbReference type="SMART" id="SM00382"/>
    </source>
</evidence>
<keyword evidence="2" id="KW-0067">ATP-binding</keyword>
<evidence type="ECO:0000256" key="2">
    <source>
        <dbReference type="ARBA" id="ARBA00022840"/>
    </source>
</evidence>
<dbReference type="OrthoDB" id="9803432at2"/>
<dbReference type="Pfam" id="PF14490">
    <property type="entry name" value="HHH_RecD2"/>
    <property type="match status" value="1"/>
</dbReference>
<dbReference type="GO" id="GO:0003677">
    <property type="term" value="F:DNA binding"/>
    <property type="evidence" value="ECO:0007669"/>
    <property type="project" value="InterPro"/>
</dbReference>
<dbReference type="PANTHER" id="PTHR43788:SF6">
    <property type="entry name" value="DNA HELICASE B"/>
    <property type="match status" value="1"/>
</dbReference>
<dbReference type="Proteomes" id="UP000306980">
    <property type="component" value="Unassembled WGS sequence"/>
</dbReference>
<name>A0A5S3QG42_9BACI</name>
<dbReference type="Pfam" id="PF13604">
    <property type="entry name" value="AAA_30"/>
    <property type="match status" value="1"/>
</dbReference>
<dbReference type="EMBL" id="VCIA01000001">
    <property type="protein sequence ID" value="TMN20865.1"/>
    <property type="molecule type" value="Genomic_DNA"/>
</dbReference>
<keyword evidence="4" id="KW-0347">Helicase</keyword>
<dbReference type="InterPro" id="IPR003593">
    <property type="entry name" value="AAA+_ATPase"/>
</dbReference>
<dbReference type="InterPro" id="IPR041451">
    <property type="entry name" value="RecD2_SH13"/>
</dbReference>
<dbReference type="InterPro" id="IPR006345">
    <property type="entry name" value="RecD2"/>
</dbReference>
<protein>
    <submittedName>
        <fullName evidence="4">ATP-dependent RecD-like DNA helicase</fullName>
    </submittedName>
</protein>
<reference evidence="4 5" key="1">
    <citation type="submission" date="2019-05" db="EMBL/GenBank/DDBJ databases">
        <title>Genomic analysis of Lentibacillus sp. NKC220-2.</title>
        <authorList>
            <person name="Oh Y.J."/>
        </authorList>
    </citation>
    <scope>NUCLEOTIDE SEQUENCE [LARGE SCALE GENOMIC DNA]</scope>
    <source>
        <strain evidence="4 5">NKC220-2</strain>
    </source>
</reference>
<dbReference type="SUPFAM" id="SSF52540">
    <property type="entry name" value="P-loop containing nucleoside triphosphate hydrolases"/>
    <property type="match status" value="1"/>
</dbReference>
<dbReference type="Pfam" id="PF18335">
    <property type="entry name" value="SH3_13"/>
    <property type="match status" value="1"/>
</dbReference>
<keyword evidence="4" id="KW-0378">Hydrolase</keyword>
<accession>A0A5S3QG42</accession>